<dbReference type="InterPro" id="IPR011102">
    <property type="entry name" value="Sig_transdc_His_kinase_HWE"/>
</dbReference>
<evidence type="ECO:0000313" key="9">
    <source>
        <dbReference type="EMBL" id="MBE9639181.1"/>
    </source>
</evidence>
<evidence type="ECO:0000256" key="3">
    <source>
        <dbReference type="ARBA" id="ARBA00022553"/>
    </source>
</evidence>
<evidence type="ECO:0000259" key="8">
    <source>
        <dbReference type="Pfam" id="PF07536"/>
    </source>
</evidence>
<evidence type="ECO:0000256" key="1">
    <source>
        <dbReference type="ARBA" id="ARBA00000085"/>
    </source>
</evidence>
<keyword evidence="6" id="KW-0418">Kinase</keyword>
<feature type="domain" description="Signal transduction histidine kinase HWE region" evidence="8">
    <location>
        <begin position="1"/>
        <end position="51"/>
    </location>
</feature>
<sequence length="62" mass="6516">MRHRVGNSFAIASGLISVCARGVDTAQELAAVMKDRLVALSSAQSLAVSDHLAPMRSRAHSP</sequence>
<reference evidence="9 10" key="1">
    <citation type="journal article" date="2021" name="Int. J. Syst. Evol. Microbiol.">
        <title>Salipiger mangrovisoli sp. nov., isolated from mangrove soil and the proposal for the reclassification of Paraphaeobacter pallidus as Salipiger pallidus comb. nov.</title>
        <authorList>
            <person name="Du J."/>
            <person name="Liu Y."/>
            <person name="Pei T."/>
            <person name="Deng M.R."/>
            <person name="Zhu H."/>
        </authorList>
    </citation>
    <scope>NUCLEOTIDE SEQUENCE [LARGE SCALE GENOMIC DNA]</scope>
    <source>
        <strain evidence="9 10">6D45A</strain>
    </source>
</reference>
<comment type="caution">
    <text evidence="9">The sequence shown here is derived from an EMBL/GenBank/DDBJ whole genome shotgun (WGS) entry which is preliminary data.</text>
</comment>
<dbReference type="EC" id="2.7.13.3" evidence="2"/>
<name>A0ABR9X6P0_9RHOB</name>
<keyword evidence="5" id="KW-0547">Nucleotide-binding</keyword>
<comment type="catalytic activity">
    <reaction evidence="1">
        <text>ATP + protein L-histidine = ADP + protein N-phospho-L-histidine.</text>
        <dbReference type="EC" id="2.7.13.3"/>
    </reaction>
</comment>
<proteinExistence type="predicted"/>
<protein>
    <recommendedName>
        <fullName evidence="2">histidine kinase</fullName>
        <ecNumber evidence="2">2.7.13.3</ecNumber>
    </recommendedName>
</protein>
<keyword evidence="4" id="KW-0808">Transferase</keyword>
<dbReference type="Pfam" id="PF07536">
    <property type="entry name" value="HWE_HK"/>
    <property type="match status" value="1"/>
</dbReference>
<keyword evidence="3" id="KW-0597">Phosphoprotein</keyword>
<organism evidence="9 10">
    <name type="scientific">Salipiger mangrovisoli</name>
    <dbReference type="NCBI Taxonomy" id="2865933"/>
    <lineage>
        <taxon>Bacteria</taxon>
        <taxon>Pseudomonadati</taxon>
        <taxon>Pseudomonadota</taxon>
        <taxon>Alphaproteobacteria</taxon>
        <taxon>Rhodobacterales</taxon>
        <taxon>Roseobacteraceae</taxon>
        <taxon>Salipiger</taxon>
    </lineage>
</organism>
<dbReference type="Proteomes" id="UP000607796">
    <property type="component" value="Unassembled WGS sequence"/>
</dbReference>
<evidence type="ECO:0000256" key="4">
    <source>
        <dbReference type="ARBA" id="ARBA00022679"/>
    </source>
</evidence>
<evidence type="ECO:0000256" key="2">
    <source>
        <dbReference type="ARBA" id="ARBA00012438"/>
    </source>
</evidence>
<evidence type="ECO:0000256" key="7">
    <source>
        <dbReference type="ARBA" id="ARBA00022840"/>
    </source>
</evidence>
<keyword evidence="7" id="KW-0067">ATP-binding</keyword>
<keyword evidence="10" id="KW-1185">Reference proteome</keyword>
<evidence type="ECO:0000256" key="6">
    <source>
        <dbReference type="ARBA" id="ARBA00022777"/>
    </source>
</evidence>
<dbReference type="EMBL" id="JADFFK010000017">
    <property type="protein sequence ID" value="MBE9639181.1"/>
    <property type="molecule type" value="Genomic_DNA"/>
</dbReference>
<evidence type="ECO:0000256" key="5">
    <source>
        <dbReference type="ARBA" id="ARBA00022741"/>
    </source>
</evidence>
<gene>
    <name evidence="9" type="ORF">IQ782_20200</name>
</gene>
<accession>A0ABR9X6P0</accession>
<dbReference type="RefSeq" id="WP_194136480.1">
    <property type="nucleotide sequence ID" value="NZ_JADFFK010000017.1"/>
</dbReference>
<evidence type="ECO:0000313" key="10">
    <source>
        <dbReference type="Proteomes" id="UP000607796"/>
    </source>
</evidence>